<accession>A0A0D2NQ18</accession>
<dbReference type="OrthoDB" id="2788229at2759"/>
<gene>
    <name evidence="1" type="ORF">HYPSUDRAFT_42684</name>
</gene>
<reference evidence="2" key="1">
    <citation type="submission" date="2014-04" db="EMBL/GenBank/DDBJ databases">
        <title>Evolutionary Origins and Diversification of the Mycorrhizal Mutualists.</title>
        <authorList>
            <consortium name="DOE Joint Genome Institute"/>
            <consortium name="Mycorrhizal Genomics Consortium"/>
            <person name="Kohler A."/>
            <person name="Kuo A."/>
            <person name="Nagy L.G."/>
            <person name="Floudas D."/>
            <person name="Copeland A."/>
            <person name="Barry K.W."/>
            <person name="Cichocki N."/>
            <person name="Veneault-Fourrey C."/>
            <person name="LaButti K."/>
            <person name="Lindquist E.A."/>
            <person name="Lipzen A."/>
            <person name="Lundell T."/>
            <person name="Morin E."/>
            <person name="Murat C."/>
            <person name="Riley R."/>
            <person name="Ohm R."/>
            <person name="Sun H."/>
            <person name="Tunlid A."/>
            <person name="Henrissat B."/>
            <person name="Grigoriev I.V."/>
            <person name="Hibbett D.S."/>
            <person name="Martin F."/>
        </authorList>
    </citation>
    <scope>NUCLEOTIDE SEQUENCE [LARGE SCALE GENOMIC DNA]</scope>
    <source>
        <strain evidence="2">FD-334 SS-4</strain>
    </source>
</reference>
<sequence length="450" mass="50132">MQVPCLPQELVDSIIDDLFHDCRSLKNCALVARSWAQSCRRHIFNHITIDLALDEQEQIDVLPKTTGISCAQEISQNGARMEAVDLLLHAFSTASYLPSYIKHLTLKTYQNPLFDDINHSKVNDTLSEKLARALAQLTLLRSVDLDPRRWKEQPLALQRACLTCIGLPTVTGVSVQVWDLGVNDLLSLLSGLASTAALELRGSMYLQCSPEKALCIAYPPTAALRTLRMDGGGMIDFATTWLSNVPASCRRLESLDVNCSLRMSSGALQALLSVCPALTTLTITAPARTFLRRPIHILNLSLTPRLREVRLACIVLRKETDRVHWVRSIFGAATEPLSLRHLVLEFRYCVGAILEDLQSLDDFFSGPQFPCLQQVTILFSAQELGSDETEAAALLLRAQFPILMERNVIELICWHTQNMYDRRNNFQVVGKQYSGAQSSKTGSALLVRNV</sequence>
<dbReference type="InterPro" id="IPR032675">
    <property type="entry name" value="LRR_dom_sf"/>
</dbReference>
<name>A0A0D2NQ18_HYPSF</name>
<dbReference type="STRING" id="945553.A0A0D2NQ18"/>
<keyword evidence="2" id="KW-1185">Reference proteome</keyword>
<dbReference type="SUPFAM" id="SSF52047">
    <property type="entry name" value="RNI-like"/>
    <property type="match status" value="1"/>
</dbReference>
<dbReference type="EMBL" id="KN817563">
    <property type="protein sequence ID" value="KJA20864.1"/>
    <property type="molecule type" value="Genomic_DNA"/>
</dbReference>
<dbReference type="AlphaFoldDB" id="A0A0D2NQ18"/>
<evidence type="ECO:0008006" key="3">
    <source>
        <dbReference type="Google" id="ProtNLM"/>
    </source>
</evidence>
<dbReference type="Gene3D" id="3.80.10.10">
    <property type="entry name" value="Ribonuclease Inhibitor"/>
    <property type="match status" value="1"/>
</dbReference>
<organism evidence="1 2">
    <name type="scientific">Hypholoma sublateritium (strain FD-334 SS-4)</name>
    <dbReference type="NCBI Taxonomy" id="945553"/>
    <lineage>
        <taxon>Eukaryota</taxon>
        <taxon>Fungi</taxon>
        <taxon>Dikarya</taxon>
        <taxon>Basidiomycota</taxon>
        <taxon>Agaricomycotina</taxon>
        <taxon>Agaricomycetes</taxon>
        <taxon>Agaricomycetidae</taxon>
        <taxon>Agaricales</taxon>
        <taxon>Agaricineae</taxon>
        <taxon>Strophariaceae</taxon>
        <taxon>Hypholoma</taxon>
    </lineage>
</organism>
<evidence type="ECO:0000313" key="1">
    <source>
        <dbReference type="EMBL" id="KJA20864.1"/>
    </source>
</evidence>
<evidence type="ECO:0000313" key="2">
    <source>
        <dbReference type="Proteomes" id="UP000054270"/>
    </source>
</evidence>
<dbReference type="Proteomes" id="UP000054270">
    <property type="component" value="Unassembled WGS sequence"/>
</dbReference>
<proteinExistence type="predicted"/>
<protein>
    <recommendedName>
        <fullName evidence="3">F-box domain-containing protein</fullName>
    </recommendedName>
</protein>